<keyword evidence="1" id="KW-0175">Coiled coil</keyword>
<feature type="domain" description="Transposase Tnp1/En/Spm-like" evidence="2">
    <location>
        <begin position="823"/>
        <end position="887"/>
    </location>
</feature>
<dbReference type="InterPro" id="IPR004264">
    <property type="entry name" value="Transposase_23"/>
</dbReference>
<evidence type="ECO:0000259" key="2">
    <source>
        <dbReference type="Pfam" id="PF03017"/>
    </source>
</evidence>
<dbReference type="InterPro" id="IPR004242">
    <property type="entry name" value="Transposase_21"/>
</dbReference>
<name>A0AAV6Y2U7_9LAMI</name>
<organism evidence="4 5">
    <name type="scientific">Buddleja alternifolia</name>
    <dbReference type="NCBI Taxonomy" id="168488"/>
    <lineage>
        <taxon>Eukaryota</taxon>
        <taxon>Viridiplantae</taxon>
        <taxon>Streptophyta</taxon>
        <taxon>Embryophyta</taxon>
        <taxon>Tracheophyta</taxon>
        <taxon>Spermatophyta</taxon>
        <taxon>Magnoliopsida</taxon>
        <taxon>eudicotyledons</taxon>
        <taxon>Gunneridae</taxon>
        <taxon>Pentapetalae</taxon>
        <taxon>asterids</taxon>
        <taxon>lamiids</taxon>
        <taxon>Lamiales</taxon>
        <taxon>Scrophulariaceae</taxon>
        <taxon>Buddlejeae</taxon>
        <taxon>Buddleja</taxon>
    </lineage>
</organism>
<sequence length="907" mass="104931">MDKSWIDSSETFSADYISGVAHFLEFAFTGKLSGSRIYCPCTKCKNRFTKKKDDVREHCLLYGFEKRYKNWRYHGEAYVPLHRNETNEHINSDNRDDIVGMVHEAVKIPSTNVDVGFSQTSNNEMNEETKNFFKLLQDAETELLPGCAKQTKLSFVVRLLQLKALCGWTNKSIDLLLELLKDSFPDGVNIPANYYEAQKITNDLGSTYETIDACPNNCMLFRGKDDGLNRCEICNSSRYKDNGKKTAAKRMRYFPLKQRLQKLFMSSKTASLMRWHADERIDDGKFRHPADALAWKDFDIKNPLFASDARNIRMGLTSDGFNPFRMMNGTKGAYACPNCGKDTQSKWLDNGHKYCYTCHRRFLPRGHKLRRDKISFDGTIEMEIKKVSMQNVGMLEELDRVATEYKKEYIKKRSRTKFEKENEEHVWKKRIPVVRKIPTKKNKVCIKKKGRGPAKLSDKWGSGTKVELTLNEEGQVIGEKEEYNCYSSALGTFSRIETLLPLHYTSWSYMPEDKLDAIWKDVEDCTTLPLEAKSDVLHQLNNMWRDWKRRLKVDYFTPYMNDPDHDFSELPNEQIELDQWLTLVKYWKQSEIQMHQEGEDTTEFDMFIASRSCGQGADDETTNIIKELKEGLSKRPEQEQTKEFKKDLYVNGFGEDPHGRVRCMGRGITRNKLRKISSSNAPTTQMRGQIGEFRQLKDVLTHELKEVELLKQDLINQKEEISKEREQVRKEFREELDHMQIANKVNPLADTCGTQLSTDKDTPSAKQQPRPYPDFPMPHELIYEKNVDAPTQGNKNVPHYVVAGNATEINTFDCRPVEVGSDVILFCSEIPKEIVAEGMLLSMDPNEKIDEFALGHEYVKVVIKKAMKPDYFLIRPRRGISTIRQAVGKSVAWEYVNVSVIYAFICS</sequence>
<feature type="coiled-coil region" evidence="1">
    <location>
        <begin position="697"/>
        <end position="734"/>
    </location>
</feature>
<evidence type="ECO:0000313" key="4">
    <source>
        <dbReference type="EMBL" id="KAG8387196.1"/>
    </source>
</evidence>
<proteinExistence type="predicted"/>
<protein>
    <recommendedName>
        <fullName evidence="6">Transposase-associated domain-containing protein</fullName>
    </recommendedName>
</protein>
<dbReference type="EMBL" id="WHWC01000003">
    <property type="protein sequence ID" value="KAG8387196.1"/>
    <property type="molecule type" value="Genomic_DNA"/>
</dbReference>
<dbReference type="Proteomes" id="UP000826271">
    <property type="component" value="Unassembled WGS sequence"/>
</dbReference>
<evidence type="ECO:0000256" key="1">
    <source>
        <dbReference type="SAM" id="Coils"/>
    </source>
</evidence>
<dbReference type="PANTHER" id="PTHR10775">
    <property type="entry name" value="OS08G0208400 PROTEIN"/>
    <property type="match status" value="1"/>
</dbReference>
<dbReference type="Pfam" id="PF02992">
    <property type="entry name" value="Transposase_21"/>
    <property type="match status" value="2"/>
</dbReference>
<gene>
    <name evidence="4" type="ORF">BUALT_Bualt03G0228100</name>
</gene>
<evidence type="ECO:0000259" key="3">
    <source>
        <dbReference type="Pfam" id="PF13963"/>
    </source>
</evidence>
<feature type="domain" description="Transposase-associated" evidence="3">
    <location>
        <begin position="3"/>
        <end position="76"/>
    </location>
</feature>
<evidence type="ECO:0000313" key="5">
    <source>
        <dbReference type="Proteomes" id="UP000826271"/>
    </source>
</evidence>
<keyword evidence="5" id="KW-1185">Reference proteome</keyword>
<reference evidence="4" key="1">
    <citation type="submission" date="2019-10" db="EMBL/GenBank/DDBJ databases">
        <authorList>
            <person name="Zhang R."/>
            <person name="Pan Y."/>
            <person name="Wang J."/>
            <person name="Ma R."/>
            <person name="Yu S."/>
        </authorList>
    </citation>
    <scope>NUCLEOTIDE SEQUENCE</scope>
    <source>
        <strain evidence="4">LA-IB0</strain>
        <tissue evidence="4">Leaf</tissue>
    </source>
</reference>
<dbReference type="Pfam" id="PF03017">
    <property type="entry name" value="Transposase_23"/>
    <property type="match status" value="1"/>
</dbReference>
<accession>A0AAV6Y2U7</accession>
<evidence type="ECO:0008006" key="6">
    <source>
        <dbReference type="Google" id="ProtNLM"/>
    </source>
</evidence>
<dbReference type="Pfam" id="PF13963">
    <property type="entry name" value="Transpos_assoc"/>
    <property type="match status" value="1"/>
</dbReference>
<comment type="caution">
    <text evidence="4">The sequence shown here is derived from an EMBL/GenBank/DDBJ whole genome shotgun (WGS) entry which is preliminary data.</text>
</comment>
<dbReference type="PANTHER" id="PTHR10775:SF173">
    <property type="match status" value="1"/>
</dbReference>
<dbReference type="AlphaFoldDB" id="A0AAV6Y2U7"/>
<dbReference type="InterPro" id="IPR029480">
    <property type="entry name" value="Transpos_assoc"/>
</dbReference>